<dbReference type="VEuPathDB" id="ToxoDB:CSUI_001237"/>
<sequence>MAEPLLQKSQRVEEEEERSTSFSSSSSSSSSPLESYHPSHVSAHSILPQATSPSSIKPQRPREEGEGREEERTEGRDRSVNGEQSGGISSSTGGTMVSPGYLPPLVLRPVSMTPVIALNPQVESVDLYANTKALDQGQGCCSYLCTRSPPPFDWVPFLHAAALHRPSSSSPPPPVPSSSRFFSPATTTTSPSPSSTLDTSHTSHPSASSSTSTSTQTRVDVSSASSSLPLYYMMNDSLIGYPPVGHPASLLTMFGKSQVIFRGVREINRAHSFFWQICFLFLISLVLFLPGIGILIVLLIGCCSSFRKLLDDGSLQRMRSACETVNQQLSPCGVGFLLLEGYGSYPSTTSHDAPPTAQVNSLGGDNHSSSSSVSTPYRVGVDSSSSSSGGGESIKRVWVIRIYMLPRTDGVYSPGATAAAQASSSSLLQREGRGRREEEGGRGSDLKEKEERWRQDGQGGEAKEEGPMGPKEKGEKDVTIVTNGDVLQQKKKKESEGKVDEEGEKKGVSNEEMRERKDSSSSPRRDGATEKGEVEEKREKEEVKEEKIKLLGKEGRGGGGEENQSMNGEKKKDGKVEAKTMKKKRGKDDVKGGKKEKNNLKEPLLNKENGDGDQV</sequence>
<feature type="region of interest" description="Disordered" evidence="1">
    <location>
        <begin position="1"/>
        <end position="98"/>
    </location>
</feature>
<reference evidence="3 4" key="1">
    <citation type="journal article" date="2017" name="Int. J. Parasitol.">
        <title>The genome of the protozoan parasite Cystoisospora suis and a reverse vaccinology approach to identify vaccine candidates.</title>
        <authorList>
            <person name="Palmieri N."/>
            <person name="Shrestha A."/>
            <person name="Ruttkowski B."/>
            <person name="Beck T."/>
            <person name="Vogl C."/>
            <person name="Tomley F."/>
            <person name="Blake D.P."/>
            <person name="Joachim A."/>
        </authorList>
    </citation>
    <scope>NUCLEOTIDE SEQUENCE [LARGE SCALE GENOMIC DNA]</scope>
    <source>
        <strain evidence="3 4">Wien I</strain>
    </source>
</reference>
<dbReference type="EMBL" id="MIGC01000490">
    <property type="protein sequence ID" value="PHJ24904.1"/>
    <property type="molecule type" value="Genomic_DNA"/>
</dbReference>
<keyword evidence="2 3" id="KW-0812">Transmembrane</keyword>
<dbReference type="Proteomes" id="UP000221165">
    <property type="component" value="Unassembled WGS sequence"/>
</dbReference>
<evidence type="ECO:0000256" key="1">
    <source>
        <dbReference type="SAM" id="MobiDB-lite"/>
    </source>
</evidence>
<dbReference type="OrthoDB" id="333663at2759"/>
<comment type="caution">
    <text evidence="3">The sequence shown here is derived from an EMBL/GenBank/DDBJ whole genome shotgun (WGS) entry which is preliminary data.</text>
</comment>
<accession>A0A2C6LD98</accession>
<keyword evidence="2" id="KW-1133">Transmembrane helix</keyword>
<feature type="compositionally biased region" description="Basic and acidic residues" evidence="1">
    <location>
        <begin position="568"/>
        <end position="615"/>
    </location>
</feature>
<feature type="compositionally biased region" description="Basic and acidic residues" evidence="1">
    <location>
        <begin position="60"/>
        <end position="80"/>
    </location>
</feature>
<proteinExistence type="predicted"/>
<protein>
    <submittedName>
        <fullName evidence="3">Transmembrane protein</fullName>
    </submittedName>
</protein>
<keyword evidence="4" id="KW-1185">Reference proteome</keyword>
<feature type="compositionally biased region" description="Polar residues" evidence="1">
    <location>
        <begin position="48"/>
        <end position="57"/>
    </location>
</feature>
<feature type="compositionally biased region" description="Basic and acidic residues" evidence="1">
    <location>
        <begin position="493"/>
        <end position="556"/>
    </location>
</feature>
<dbReference type="RefSeq" id="XP_067926576.1">
    <property type="nucleotide sequence ID" value="XM_068061443.1"/>
</dbReference>
<feature type="compositionally biased region" description="Low complexity" evidence="1">
    <location>
        <begin position="86"/>
        <end position="95"/>
    </location>
</feature>
<feature type="region of interest" description="Disordered" evidence="1">
    <location>
        <begin position="165"/>
        <end position="218"/>
    </location>
</feature>
<dbReference type="AlphaFoldDB" id="A0A2C6LD98"/>
<name>A0A2C6LD98_9APIC</name>
<feature type="region of interest" description="Disordered" evidence="1">
    <location>
        <begin position="349"/>
        <end position="391"/>
    </location>
</feature>
<feature type="compositionally biased region" description="Low complexity" evidence="1">
    <location>
        <begin position="418"/>
        <end position="429"/>
    </location>
</feature>
<dbReference type="GeneID" id="94424654"/>
<feature type="region of interest" description="Disordered" evidence="1">
    <location>
        <begin position="415"/>
        <end position="615"/>
    </location>
</feature>
<feature type="compositionally biased region" description="Low complexity" evidence="1">
    <location>
        <begin position="20"/>
        <end position="35"/>
    </location>
</feature>
<evidence type="ECO:0000256" key="2">
    <source>
        <dbReference type="SAM" id="Phobius"/>
    </source>
</evidence>
<gene>
    <name evidence="3" type="ORF">CSUI_001237</name>
</gene>
<feature type="compositionally biased region" description="Basic and acidic residues" evidence="1">
    <location>
        <begin position="430"/>
        <end position="478"/>
    </location>
</feature>
<evidence type="ECO:0000313" key="4">
    <source>
        <dbReference type="Proteomes" id="UP000221165"/>
    </source>
</evidence>
<organism evidence="3 4">
    <name type="scientific">Cystoisospora suis</name>
    <dbReference type="NCBI Taxonomy" id="483139"/>
    <lineage>
        <taxon>Eukaryota</taxon>
        <taxon>Sar</taxon>
        <taxon>Alveolata</taxon>
        <taxon>Apicomplexa</taxon>
        <taxon>Conoidasida</taxon>
        <taxon>Coccidia</taxon>
        <taxon>Eucoccidiorida</taxon>
        <taxon>Eimeriorina</taxon>
        <taxon>Sarcocystidae</taxon>
        <taxon>Cystoisospora</taxon>
    </lineage>
</organism>
<keyword evidence="2" id="KW-0472">Membrane</keyword>
<feature type="compositionally biased region" description="Polar residues" evidence="1">
    <location>
        <begin position="349"/>
        <end position="367"/>
    </location>
</feature>
<feature type="transmembrane region" description="Helical" evidence="2">
    <location>
        <begin position="273"/>
        <end position="300"/>
    </location>
</feature>
<feature type="compositionally biased region" description="Low complexity" evidence="1">
    <location>
        <begin position="177"/>
        <end position="218"/>
    </location>
</feature>
<evidence type="ECO:0000313" key="3">
    <source>
        <dbReference type="EMBL" id="PHJ24904.1"/>
    </source>
</evidence>